<evidence type="ECO:0000256" key="6">
    <source>
        <dbReference type="ARBA" id="ARBA00022692"/>
    </source>
</evidence>
<evidence type="ECO:0000313" key="12">
    <source>
        <dbReference type="EMBL" id="MBX7490663.1"/>
    </source>
</evidence>
<evidence type="ECO:0000256" key="1">
    <source>
        <dbReference type="ARBA" id="ARBA00004383"/>
    </source>
</evidence>
<sequence length="260" mass="29733">MLFLLLFLRFEAKLENIYNPPQMGSEQGERVSLKHFKFQQGEASQNMESKTKDSKSVESLASLESKKQAMQQEIKKEIPQKQELKPQEKPRIAQKKESKMEADSKLKEIKTAKATQAKPSQASKTSNLSALEKNLSSPSIYDFGISEQTEQIKDLYGAEFGSLSPNAQKFIKSNLDKIGKITQRYLKYPAIAGKIGQEGDNIVEFYLYPNGDITDLKLLHSSSYTLLDDNSLHTIRIAYKDYPYPSEKTKIRIRVMYRIY</sequence>
<evidence type="ECO:0000259" key="11">
    <source>
        <dbReference type="PROSITE" id="PS52015"/>
    </source>
</evidence>
<evidence type="ECO:0000256" key="2">
    <source>
        <dbReference type="ARBA" id="ARBA00006555"/>
    </source>
</evidence>
<feature type="region of interest" description="Disordered" evidence="10">
    <location>
        <begin position="20"/>
        <end position="105"/>
    </location>
</feature>
<dbReference type="InterPro" id="IPR006260">
    <property type="entry name" value="TonB/TolA_C"/>
</dbReference>
<comment type="subcellular location">
    <subcellularLocation>
        <location evidence="1">Cell inner membrane</location>
        <topology evidence="1">Single-pass membrane protein</topology>
        <orientation evidence="1">Periplasmic side</orientation>
    </subcellularLocation>
</comment>
<evidence type="ECO:0000313" key="13">
    <source>
        <dbReference type="Proteomes" id="UP000700059"/>
    </source>
</evidence>
<comment type="caution">
    <text evidence="12">The sequence shown here is derived from an EMBL/GenBank/DDBJ whole genome shotgun (WGS) entry which is preliminary data.</text>
</comment>
<protein>
    <submittedName>
        <fullName evidence="12">Energy transducer TonB</fullName>
    </submittedName>
</protein>
<keyword evidence="13" id="KW-1185">Reference proteome</keyword>
<evidence type="ECO:0000256" key="9">
    <source>
        <dbReference type="ARBA" id="ARBA00023136"/>
    </source>
</evidence>
<keyword evidence="8" id="KW-1133">Transmembrane helix</keyword>
<dbReference type="SUPFAM" id="SSF74653">
    <property type="entry name" value="TolA/TonB C-terminal domain"/>
    <property type="match status" value="1"/>
</dbReference>
<keyword evidence="5" id="KW-0997">Cell inner membrane</keyword>
<keyword evidence="4" id="KW-1003">Cell membrane</keyword>
<evidence type="ECO:0000256" key="10">
    <source>
        <dbReference type="SAM" id="MobiDB-lite"/>
    </source>
</evidence>
<dbReference type="PANTHER" id="PTHR33446:SF2">
    <property type="entry name" value="PROTEIN TONB"/>
    <property type="match status" value="1"/>
</dbReference>
<dbReference type="Proteomes" id="UP000700059">
    <property type="component" value="Unassembled WGS sequence"/>
</dbReference>
<dbReference type="InterPro" id="IPR037682">
    <property type="entry name" value="TonB_C"/>
</dbReference>
<dbReference type="Gene3D" id="3.30.1150.10">
    <property type="match status" value="1"/>
</dbReference>
<reference evidence="12 13" key="1">
    <citation type="submission" date="2021-08" db="EMBL/GenBank/DDBJ databases">
        <title>Helicobacter spp. isolated from feces of Anatolian Ground Squirrel (Spermophilus xanthoprymnus) in Turkey.</title>
        <authorList>
            <person name="Aydin F."/>
            <person name="Abay S."/>
            <person name="Kayman T."/>
            <person name="Karakaya E."/>
            <person name="Saticioglu I.B."/>
        </authorList>
    </citation>
    <scope>NUCLEOTIDE SEQUENCE [LARGE SCALE GENOMIC DNA]</scope>
    <source>
        <strain evidence="12 13">Faydin-H70</strain>
    </source>
</reference>
<comment type="similarity">
    <text evidence="2">Belongs to the TonB family.</text>
</comment>
<dbReference type="PROSITE" id="PS52015">
    <property type="entry name" value="TONB_CTD"/>
    <property type="match status" value="1"/>
</dbReference>
<dbReference type="Pfam" id="PF03544">
    <property type="entry name" value="TonB_C"/>
    <property type="match status" value="1"/>
</dbReference>
<dbReference type="InterPro" id="IPR051045">
    <property type="entry name" value="TonB-dependent_transducer"/>
</dbReference>
<proteinExistence type="inferred from homology"/>
<name>A0ABS7JMP1_9HELI</name>
<evidence type="ECO:0000256" key="7">
    <source>
        <dbReference type="ARBA" id="ARBA00022927"/>
    </source>
</evidence>
<gene>
    <name evidence="12" type="ORF">K4G57_04175</name>
</gene>
<evidence type="ECO:0000256" key="8">
    <source>
        <dbReference type="ARBA" id="ARBA00022989"/>
    </source>
</evidence>
<dbReference type="NCBIfam" id="TIGR01352">
    <property type="entry name" value="tonB_Cterm"/>
    <property type="match status" value="1"/>
</dbReference>
<dbReference type="PANTHER" id="PTHR33446">
    <property type="entry name" value="PROTEIN TONB-RELATED"/>
    <property type="match status" value="1"/>
</dbReference>
<keyword evidence="9" id="KW-0472">Membrane</keyword>
<evidence type="ECO:0000256" key="4">
    <source>
        <dbReference type="ARBA" id="ARBA00022475"/>
    </source>
</evidence>
<feature type="compositionally biased region" description="Basic and acidic residues" evidence="10">
    <location>
        <begin position="73"/>
        <end position="105"/>
    </location>
</feature>
<keyword evidence="3" id="KW-0813">Transport</keyword>
<organism evidence="12 13">
    <name type="scientific">Helicobacter turcicus</name>
    <dbReference type="NCBI Taxonomy" id="2867412"/>
    <lineage>
        <taxon>Bacteria</taxon>
        <taxon>Pseudomonadati</taxon>
        <taxon>Campylobacterota</taxon>
        <taxon>Epsilonproteobacteria</taxon>
        <taxon>Campylobacterales</taxon>
        <taxon>Helicobacteraceae</taxon>
        <taxon>Helicobacter</taxon>
    </lineage>
</organism>
<feature type="domain" description="TonB C-terminal" evidence="11">
    <location>
        <begin position="173"/>
        <end position="260"/>
    </location>
</feature>
<keyword evidence="7" id="KW-0653">Protein transport</keyword>
<evidence type="ECO:0000256" key="3">
    <source>
        <dbReference type="ARBA" id="ARBA00022448"/>
    </source>
</evidence>
<evidence type="ECO:0000256" key="5">
    <source>
        <dbReference type="ARBA" id="ARBA00022519"/>
    </source>
</evidence>
<keyword evidence="6" id="KW-0812">Transmembrane</keyword>
<dbReference type="EMBL" id="JAIGYQ010000004">
    <property type="protein sequence ID" value="MBX7490663.1"/>
    <property type="molecule type" value="Genomic_DNA"/>
</dbReference>
<accession>A0ABS7JMP1</accession>